<keyword evidence="9" id="KW-1185">Reference proteome</keyword>
<gene>
    <name evidence="8" type="ORF">PPROV_001116300</name>
</gene>
<dbReference type="AlphaFoldDB" id="A0A830I0Q2"/>
<feature type="region of interest" description="Disordered" evidence="6">
    <location>
        <begin position="469"/>
        <end position="518"/>
    </location>
</feature>
<organism evidence="8 9">
    <name type="scientific">Pycnococcus provasolii</name>
    <dbReference type="NCBI Taxonomy" id="41880"/>
    <lineage>
        <taxon>Eukaryota</taxon>
        <taxon>Viridiplantae</taxon>
        <taxon>Chlorophyta</taxon>
        <taxon>Pseudoscourfieldiophyceae</taxon>
        <taxon>Pseudoscourfieldiales</taxon>
        <taxon>Pycnococcaceae</taxon>
        <taxon>Pycnococcus</taxon>
    </lineage>
</organism>
<feature type="compositionally biased region" description="Polar residues" evidence="6">
    <location>
        <begin position="499"/>
        <end position="518"/>
    </location>
</feature>
<proteinExistence type="predicted"/>
<evidence type="ECO:0000313" key="8">
    <source>
        <dbReference type="EMBL" id="GHP12435.1"/>
    </source>
</evidence>
<dbReference type="CDD" id="cd00018">
    <property type="entry name" value="AP2"/>
    <property type="match status" value="1"/>
</dbReference>
<dbReference type="PROSITE" id="PS51032">
    <property type="entry name" value="AP2_ERF"/>
    <property type="match status" value="1"/>
</dbReference>
<dbReference type="SMART" id="SM00380">
    <property type="entry name" value="AP2"/>
    <property type="match status" value="1"/>
</dbReference>
<dbReference type="Gene3D" id="3.30.730.10">
    <property type="entry name" value="AP2/ERF domain"/>
    <property type="match status" value="1"/>
</dbReference>
<feature type="region of interest" description="Disordered" evidence="6">
    <location>
        <begin position="128"/>
        <end position="156"/>
    </location>
</feature>
<feature type="region of interest" description="Disordered" evidence="6">
    <location>
        <begin position="65"/>
        <end position="100"/>
    </location>
</feature>
<dbReference type="PANTHER" id="PTHR31194:SF189">
    <property type="entry name" value="AP2_ERF DOMAIN-CONTAINING PROTEIN"/>
    <property type="match status" value="1"/>
</dbReference>
<evidence type="ECO:0000259" key="7">
    <source>
        <dbReference type="PROSITE" id="PS51032"/>
    </source>
</evidence>
<keyword evidence="2" id="KW-0805">Transcription regulation</keyword>
<dbReference type="Proteomes" id="UP000660262">
    <property type="component" value="Unassembled WGS sequence"/>
</dbReference>
<keyword evidence="4" id="KW-0804">Transcription</keyword>
<dbReference type="Gene3D" id="2.30.30.140">
    <property type="match status" value="1"/>
</dbReference>
<evidence type="ECO:0000256" key="2">
    <source>
        <dbReference type="ARBA" id="ARBA00023015"/>
    </source>
</evidence>
<evidence type="ECO:0000313" key="9">
    <source>
        <dbReference type="Proteomes" id="UP000660262"/>
    </source>
</evidence>
<dbReference type="GO" id="GO:0003677">
    <property type="term" value="F:DNA binding"/>
    <property type="evidence" value="ECO:0007669"/>
    <property type="project" value="UniProtKB-KW"/>
</dbReference>
<feature type="compositionally biased region" description="Basic and acidic residues" evidence="6">
    <location>
        <begin position="84"/>
        <end position="96"/>
    </location>
</feature>
<keyword evidence="5" id="KW-0539">Nucleus</keyword>
<evidence type="ECO:0000256" key="3">
    <source>
        <dbReference type="ARBA" id="ARBA00023125"/>
    </source>
</evidence>
<reference evidence="8" key="1">
    <citation type="submission" date="2020-10" db="EMBL/GenBank/DDBJ databases">
        <title>Unveiling of a novel bifunctional photoreceptor, Dualchrome1, isolated from a cosmopolitan green alga.</title>
        <authorList>
            <person name="Suzuki S."/>
            <person name="Kawachi M."/>
        </authorList>
    </citation>
    <scope>NUCLEOTIDE SEQUENCE</scope>
    <source>
        <strain evidence="8">NIES 2893</strain>
    </source>
</reference>
<dbReference type="InterPro" id="IPR001471">
    <property type="entry name" value="AP2/ERF_dom"/>
</dbReference>
<dbReference type="InterPro" id="IPR036955">
    <property type="entry name" value="AP2/ERF_dom_sf"/>
</dbReference>
<dbReference type="GO" id="GO:0003700">
    <property type="term" value="F:DNA-binding transcription factor activity"/>
    <property type="evidence" value="ECO:0007669"/>
    <property type="project" value="InterPro"/>
</dbReference>
<comment type="caution">
    <text evidence="8">The sequence shown here is derived from an EMBL/GenBank/DDBJ whole genome shotgun (WGS) entry which is preliminary data.</text>
</comment>
<feature type="compositionally biased region" description="Pro residues" evidence="6">
    <location>
        <begin position="225"/>
        <end position="244"/>
    </location>
</feature>
<feature type="region of interest" description="Disordered" evidence="6">
    <location>
        <begin position="202"/>
        <end position="269"/>
    </location>
</feature>
<dbReference type="CDD" id="cd04508">
    <property type="entry name" value="Tudor_SF"/>
    <property type="match status" value="1"/>
</dbReference>
<dbReference type="PANTHER" id="PTHR31194">
    <property type="entry name" value="SHN SHINE , DNA BINDING / TRANSCRIPTION FACTOR"/>
    <property type="match status" value="1"/>
</dbReference>
<accession>A0A830I0Q2</accession>
<evidence type="ECO:0000256" key="1">
    <source>
        <dbReference type="ARBA" id="ARBA00004123"/>
    </source>
</evidence>
<feature type="domain" description="AP2/ERF" evidence="7">
    <location>
        <begin position="144"/>
        <end position="202"/>
    </location>
</feature>
<evidence type="ECO:0000256" key="6">
    <source>
        <dbReference type="SAM" id="MobiDB-lite"/>
    </source>
</evidence>
<sequence length="534" mass="56547">MASFSMGARVTKRFEDNNVYAGTVTAVEDGAGRYTHVVTFDDGDVENFTLKQLQKECTLVVPAASASSRGGNNNANLEAATTRRRGDTTGKEEVPSRGKRKLASFVSEPEEMPHLLLPLLDAAQLTQPSPQVQKHAPGTSKTSKHRGVHRNKGKWQAKITVEGKTTHLGSFDKEADAARAYDKAAIEKKGASAVTNAVTNFANKPAGQYPGRNGSKVVQSARGKAPPPPPPMPSPTPPPPPPGPPRKKSRGSLQGQEKAKDNSTSSKYFGVVKTLRKHSGYVPKKTAEPAAAAAAATTASAAASAAAEPAAKGKNMFRATVRLNGENVFLGNYADEDEAAHAREEFVVWFGLMETRVAKAPSSSRFGGLGGGGGPDFNFVGRGGQKVNNTLNFEDAIDDTLRSAAVHVKQLAMEDIFFDGKASEAAAKKAASSYHRNLPWSRAAVEFAIRKGLTPTGAKMPAVVERLTRPVDQIERPKKKQKKRKEPPTPAVAEAGAQLTPQPSPTGGQAGAQLTPQQRVARAATQLLAACTVP</sequence>
<evidence type="ECO:0000256" key="5">
    <source>
        <dbReference type="ARBA" id="ARBA00023242"/>
    </source>
</evidence>
<feature type="compositionally biased region" description="Basic residues" evidence="6">
    <location>
        <begin position="142"/>
        <end position="155"/>
    </location>
</feature>
<comment type="subcellular location">
    <subcellularLocation>
        <location evidence="1">Nucleus</location>
    </subcellularLocation>
</comment>
<dbReference type="GO" id="GO:0005634">
    <property type="term" value="C:nucleus"/>
    <property type="evidence" value="ECO:0007669"/>
    <property type="project" value="UniProtKB-SubCell"/>
</dbReference>
<name>A0A830I0Q2_9CHLO</name>
<keyword evidence="3" id="KW-0238">DNA-binding</keyword>
<feature type="compositionally biased region" description="Low complexity" evidence="6">
    <location>
        <begin position="65"/>
        <end position="76"/>
    </location>
</feature>
<protein>
    <recommendedName>
        <fullName evidence="7">AP2/ERF domain-containing protein</fullName>
    </recommendedName>
</protein>
<evidence type="ECO:0000256" key="4">
    <source>
        <dbReference type="ARBA" id="ARBA00023163"/>
    </source>
</evidence>
<dbReference type="EMBL" id="BNJQ01000042">
    <property type="protein sequence ID" value="GHP12435.1"/>
    <property type="molecule type" value="Genomic_DNA"/>
</dbReference>
<dbReference type="InterPro" id="IPR016177">
    <property type="entry name" value="DNA-bd_dom_sf"/>
</dbReference>
<dbReference type="InterPro" id="IPR050913">
    <property type="entry name" value="AP2/ERF_ERF"/>
</dbReference>
<dbReference type="SUPFAM" id="SSF54171">
    <property type="entry name" value="DNA-binding domain"/>
    <property type="match status" value="1"/>
</dbReference>